<feature type="domain" description="F-box" evidence="1">
    <location>
        <begin position="25"/>
        <end position="71"/>
    </location>
</feature>
<dbReference type="InterPro" id="IPR001810">
    <property type="entry name" value="F-box_dom"/>
</dbReference>
<dbReference type="SUPFAM" id="SSF81383">
    <property type="entry name" value="F-box domain"/>
    <property type="match status" value="1"/>
</dbReference>
<dbReference type="GeneID" id="92088728"/>
<dbReference type="RefSeq" id="XP_066717832.1">
    <property type="nucleotide sequence ID" value="XM_066855665.1"/>
</dbReference>
<proteinExistence type="predicted"/>
<dbReference type="EMBL" id="JAQQWL010000005">
    <property type="protein sequence ID" value="KAK8073357.1"/>
    <property type="molecule type" value="Genomic_DNA"/>
</dbReference>
<reference evidence="2 3" key="1">
    <citation type="submission" date="2023-01" db="EMBL/GenBank/DDBJ databases">
        <title>Analysis of 21 Apiospora genomes using comparative genomics revels a genus with tremendous synthesis potential of carbohydrate active enzymes and secondary metabolites.</title>
        <authorList>
            <person name="Sorensen T."/>
        </authorList>
    </citation>
    <scope>NUCLEOTIDE SEQUENCE [LARGE SCALE GENOMIC DNA]</scope>
    <source>
        <strain evidence="2 3">CBS 135458</strain>
    </source>
</reference>
<dbReference type="InterPro" id="IPR036047">
    <property type="entry name" value="F-box-like_dom_sf"/>
</dbReference>
<evidence type="ECO:0000313" key="2">
    <source>
        <dbReference type="EMBL" id="KAK8073357.1"/>
    </source>
</evidence>
<organism evidence="2 3">
    <name type="scientific">Apiospora phragmitis</name>
    <dbReference type="NCBI Taxonomy" id="2905665"/>
    <lineage>
        <taxon>Eukaryota</taxon>
        <taxon>Fungi</taxon>
        <taxon>Dikarya</taxon>
        <taxon>Ascomycota</taxon>
        <taxon>Pezizomycotina</taxon>
        <taxon>Sordariomycetes</taxon>
        <taxon>Xylariomycetidae</taxon>
        <taxon>Amphisphaeriales</taxon>
        <taxon>Apiosporaceae</taxon>
        <taxon>Apiospora</taxon>
    </lineage>
</organism>
<comment type="caution">
    <text evidence="2">The sequence shown here is derived from an EMBL/GenBank/DDBJ whole genome shotgun (WGS) entry which is preliminary data.</text>
</comment>
<sequence>MKRLATSSAGASPSRSDTMVVWPSSSGLTKLPYEMMANIAMRLGIEEVFDLSLCSRHFQYLVTEDNFCKPIIRTKAPCSLEAQQAERDGHYARALRRLVKRRRAVSEARPYIVAIVGVADSFLYSSGKLCYVYEDKIGSTVYFEIINSYLYGLSN</sequence>
<dbReference type="PROSITE" id="PS50181">
    <property type="entry name" value="FBOX"/>
    <property type="match status" value="1"/>
</dbReference>
<name>A0ABR1VR93_9PEZI</name>
<dbReference type="Proteomes" id="UP001480595">
    <property type="component" value="Unassembled WGS sequence"/>
</dbReference>
<gene>
    <name evidence="2" type="ORF">PG994_004256</name>
</gene>
<dbReference type="Pfam" id="PF00646">
    <property type="entry name" value="F-box"/>
    <property type="match status" value="1"/>
</dbReference>
<protein>
    <recommendedName>
        <fullName evidence="1">F-box domain-containing protein</fullName>
    </recommendedName>
</protein>
<keyword evidence="3" id="KW-1185">Reference proteome</keyword>
<accession>A0ABR1VR93</accession>
<evidence type="ECO:0000259" key="1">
    <source>
        <dbReference type="PROSITE" id="PS50181"/>
    </source>
</evidence>
<evidence type="ECO:0000313" key="3">
    <source>
        <dbReference type="Proteomes" id="UP001480595"/>
    </source>
</evidence>